<dbReference type="Proteomes" id="UP000615446">
    <property type="component" value="Unassembled WGS sequence"/>
</dbReference>
<feature type="transmembrane region" description="Helical" evidence="1">
    <location>
        <begin position="64"/>
        <end position="85"/>
    </location>
</feature>
<evidence type="ECO:0000313" key="2">
    <source>
        <dbReference type="EMBL" id="GES82168.1"/>
    </source>
</evidence>
<proteinExistence type="predicted"/>
<name>A0A8H3LAD8_9GLOM</name>
<protein>
    <submittedName>
        <fullName evidence="2">Uncharacterized protein</fullName>
    </submittedName>
</protein>
<dbReference type="AlphaFoldDB" id="A0A8H3LAD8"/>
<comment type="caution">
    <text evidence="2">The sequence shown here is derived from an EMBL/GenBank/DDBJ whole genome shotgun (WGS) entry which is preliminary data.</text>
</comment>
<keyword evidence="1" id="KW-1133">Transmembrane helix</keyword>
<keyword evidence="1" id="KW-0812">Transmembrane</keyword>
<evidence type="ECO:0000256" key="1">
    <source>
        <dbReference type="SAM" id="Phobius"/>
    </source>
</evidence>
<reference evidence="2" key="1">
    <citation type="submission" date="2019-10" db="EMBL/GenBank/DDBJ databases">
        <title>Conservation and host-specific expression of non-tandemly repeated heterogenous ribosome RNA gene in arbuscular mycorrhizal fungi.</title>
        <authorList>
            <person name="Maeda T."/>
            <person name="Kobayashi Y."/>
            <person name="Nakagawa T."/>
            <person name="Ezawa T."/>
            <person name="Yamaguchi K."/>
            <person name="Bino T."/>
            <person name="Nishimoto Y."/>
            <person name="Shigenobu S."/>
            <person name="Kawaguchi M."/>
        </authorList>
    </citation>
    <scope>NUCLEOTIDE SEQUENCE</scope>
    <source>
        <strain evidence="2">HR1</strain>
    </source>
</reference>
<sequence length="131" mass="15219">MQKFKYTSMSPFLLFFQPYKISCNAKGINYIPSYKLDDSTIIHFKIHRDLLYTLSGRKNKFIGINYLSFLLLCILEMMLLASLQYTQKHYAATNRDGAESIIKDVGFPSFTLVANLGIENISHFYKKFHTI</sequence>
<accession>A0A8H3LAD8</accession>
<organism evidence="2 3">
    <name type="scientific">Rhizophagus clarus</name>
    <dbReference type="NCBI Taxonomy" id="94130"/>
    <lineage>
        <taxon>Eukaryota</taxon>
        <taxon>Fungi</taxon>
        <taxon>Fungi incertae sedis</taxon>
        <taxon>Mucoromycota</taxon>
        <taxon>Glomeromycotina</taxon>
        <taxon>Glomeromycetes</taxon>
        <taxon>Glomerales</taxon>
        <taxon>Glomeraceae</taxon>
        <taxon>Rhizophagus</taxon>
    </lineage>
</organism>
<keyword evidence="1" id="KW-0472">Membrane</keyword>
<evidence type="ECO:0000313" key="3">
    <source>
        <dbReference type="Proteomes" id="UP000615446"/>
    </source>
</evidence>
<gene>
    <name evidence="2" type="ORF">RCL2_000939300</name>
</gene>
<dbReference type="EMBL" id="BLAL01000059">
    <property type="protein sequence ID" value="GES82168.1"/>
    <property type="molecule type" value="Genomic_DNA"/>
</dbReference>